<dbReference type="PANTHER" id="PTHR33876">
    <property type="entry name" value="UNNAMED PRODUCT"/>
    <property type="match status" value="1"/>
</dbReference>
<dbReference type="Proteomes" id="UP000179797">
    <property type="component" value="Unassembled WGS sequence"/>
</dbReference>
<evidence type="ECO:0000256" key="1">
    <source>
        <dbReference type="SAM" id="Phobius"/>
    </source>
</evidence>
<dbReference type="AlphaFoldDB" id="A0A1S1YY52"/>
<keyword evidence="1" id="KW-0812">Transmembrane</keyword>
<proteinExistence type="predicted"/>
<dbReference type="RefSeq" id="WP_044219179.1">
    <property type="nucleotide sequence ID" value="NZ_JRYR02000001.1"/>
</dbReference>
<feature type="transmembrane region" description="Helical" evidence="1">
    <location>
        <begin position="175"/>
        <end position="202"/>
    </location>
</feature>
<keyword evidence="3" id="KW-1185">Reference proteome</keyword>
<evidence type="ECO:0000313" key="3">
    <source>
        <dbReference type="Proteomes" id="UP000179797"/>
    </source>
</evidence>
<feature type="transmembrane region" description="Helical" evidence="1">
    <location>
        <begin position="81"/>
        <end position="100"/>
    </location>
</feature>
<name>A0A1S1YY52_FLAPC</name>
<dbReference type="EMBL" id="JRYR02000001">
    <property type="protein sequence ID" value="OHX65863.1"/>
    <property type="molecule type" value="Genomic_DNA"/>
</dbReference>
<feature type="transmembrane region" description="Helical" evidence="1">
    <location>
        <begin position="146"/>
        <end position="169"/>
    </location>
</feature>
<dbReference type="OrthoDB" id="9811044at2"/>
<feature type="transmembrane region" description="Helical" evidence="1">
    <location>
        <begin position="214"/>
        <end position="232"/>
    </location>
</feature>
<dbReference type="STRING" id="915059.NH26_05605"/>
<gene>
    <name evidence="2" type="ORF">NH26_05605</name>
</gene>
<keyword evidence="1" id="KW-1133">Transmembrane helix</keyword>
<protein>
    <submittedName>
        <fullName evidence="2">Uncharacterized protein</fullName>
    </submittedName>
</protein>
<reference evidence="2 3" key="1">
    <citation type="journal article" date="2012" name="Int. J. Syst. Evol. Microbiol.">
        <title>Flammeovirga pacifica sp. nov., isolated from deep-sea sediment.</title>
        <authorList>
            <person name="Xu H."/>
            <person name="Fu Y."/>
            <person name="Yang N."/>
            <person name="Ding Z."/>
            <person name="Lai Q."/>
            <person name="Zeng R."/>
        </authorList>
    </citation>
    <scope>NUCLEOTIDE SEQUENCE [LARGE SCALE GENOMIC DNA]</scope>
    <source>
        <strain evidence="3">DSM 24597 / LMG 26175 / WPAGA1</strain>
    </source>
</reference>
<keyword evidence="1" id="KW-0472">Membrane</keyword>
<feature type="transmembrane region" description="Helical" evidence="1">
    <location>
        <begin position="51"/>
        <end position="69"/>
    </location>
</feature>
<dbReference type="InterPro" id="IPR052776">
    <property type="entry name" value="Chloro_ReproSupport/MetalTrans"/>
</dbReference>
<accession>A0A1S1YY52</accession>
<evidence type="ECO:0000313" key="2">
    <source>
        <dbReference type="EMBL" id="OHX65863.1"/>
    </source>
</evidence>
<comment type="caution">
    <text evidence="2">The sequence shown here is derived from an EMBL/GenBank/DDBJ whole genome shotgun (WGS) entry which is preliminary data.</text>
</comment>
<organism evidence="2 3">
    <name type="scientific">Flammeovirga pacifica</name>
    <dbReference type="NCBI Taxonomy" id="915059"/>
    <lineage>
        <taxon>Bacteria</taxon>
        <taxon>Pseudomonadati</taxon>
        <taxon>Bacteroidota</taxon>
        <taxon>Cytophagia</taxon>
        <taxon>Cytophagales</taxon>
        <taxon>Flammeovirgaceae</taxon>
        <taxon>Flammeovirga</taxon>
    </lineage>
</organism>
<dbReference type="PANTHER" id="PTHR33876:SF4">
    <property type="entry name" value="CHLOROPLAST PROTEIN FOR GROWTH AND FERTILITY 2"/>
    <property type="match status" value="1"/>
</dbReference>
<sequence length="237" mass="26195">MTFANIIRPLMAGVLHSFEPDHVTAVSVLASENAIKQQKTSMKNVLRASQWALGHSVTLILLGGVALLFKNTLEVFVSNLSQWAEFSVGPIMIWLGIVSIKRNHKINEMMQDHKKIEEHDHLDSNLIHLHGKQGEEIAMNPMSRSFWVGMLHGLAGTGGALTSALILSSKTTFDAIMILMIESVGIIIAMGIYSYALLSVLSRFIERNISIFKWMNGCAGLASILIGLYWMYNSIIA</sequence>